<keyword evidence="5" id="KW-1185">Reference proteome</keyword>
<dbReference type="InterPro" id="IPR000719">
    <property type="entry name" value="Prot_kinase_dom"/>
</dbReference>
<dbReference type="SUPFAM" id="SSF49785">
    <property type="entry name" value="Galactose-binding domain-like"/>
    <property type="match status" value="1"/>
</dbReference>
<dbReference type="Gene3D" id="2.60.120.260">
    <property type="entry name" value="Galactose-binding domain-like"/>
    <property type="match status" value="1"/>
</dbReference>
<dbReference type="EMBL" id="JADBEK010000001">
    <property type="protein sequence ID" value="MBE1588885.1"/>
    <property type="molecule type" value="Genomic_DNA"/>
</dbReference>
<dbReference type="Gene3D" id="3.30.200.20">
    <property type="entry name" value="Phosphorylase Kinase, domain 1"/>
    <property type="match status" value="1"/>
</dbReference>
<dbReference type="CDD" id="cd13973">
    <property type="entry name" value="PK_MviN-like"/>
    <property type="match status" value="1"/>
</dbReference>
<feature type="compositionally biased region" description="Low complexity" evidence="2">
    <location>
        <begin position="340"/>
        <end position="355"/>
    </location>
</feature>
<dbReference type="Gene3D" id="1.10.510.10">
    <property type="entry name" value="Transferase(Phosphotransferase) domain 1"/>
    <property type="match status" value="1"/>
</dbReference>
<feature type="region of interest" description="Disordered" evidence="2">
    <location>
        <begin position="332"/>
        <end position="381"/>
    </location>
</feature>
<dbReference type="InterPro" id="IPR011009">
    <property type="entry name" value="Kinase-like_dom_sf"/>
</dbReference>
<evidence type="ECO:0000256" key="1">
    <source>
        <dbReference type="ARBA" id="ARBA00023170"/>
    </source>
</evidence>
<comment type="caution">
    <text evidence="4">The sequence shown here is derived from an EMBL/GenBank/DDBJ whole genome shotgun (WGS) entry which is preliminary data.</text>
</comment>
<feature type="domain" description="Protein kinase" evidence="3">
    <location>
        <begin position="16"/>
        <end position="309"/>
    </location>
</feature>
<feature type="region of interest" description="Disordered" evidence="2">
    <location>
        <begin position="284"/>
        <end position="303"/>
    </location>
</feature>
<dbReference type="InterPro" id="IPR008979">
    <property type="entry name" value="Galactose-bd-like_sf"/>
</dbReference>
<dbReference type="Proteomes" id="UP000633509">
    <property type="component" value="Unassembled WGS sequence"/>
</dbReference>
<evidence type="ECO:0000256" key="2">
    <source>
        <dbReference type="SAM" id="MobiDB-lite"/>
    </source>
</evidence>
<proteinExistence type="predicted"/>
<evidence type="ECO:0000313" key="4">
    <source>
        <dbReference type="EMBL" id="MBE1588885.1"/>
    </source>
</evidence>
<evidence type="ECO:0000313" key="5">
    <source>
        <dbReference type="Proteomes" id="UP000633509"/>
    </source>
</evidence>
<dbReference type="PROSITE" id="PS50011">
    <property type="entry name" value="PROTEIN_KINASE_DOM"/>
    <property type="match status" value="1"/>
</dbReference>
<dbReference type="SUPFAM" id="SSF56112">
    <property type="entry name" value="Protein kinase-like (PK-like)"/>
    <property type="match status" value="1"/>
</dbReference>
<accession>A0ABR9M8F6</accession>
<evidence type="ECO:0000259" key="3">
    <source>
        <dbReference type="PROSITE" id="PS50011"/>
    </source>
</evidence>
<sequence length="503" mass="52480">MSTSAVEPGTRLAERFRLEDRVSESDGATLWKAIDEILARPVAVHTFAPDFPRVHEVVTAARAASRLTDPRLTQVFDAAEDEKAAYVVSEWVTGESLTDLLASGPLEPERAAGLVAEAAEALAHAHEAQLYHLCLRPSHLVWTTGNTVKVLGVAVDAALSGLTTDQPALDDAEGLGRLLYAGLTGHWPGDEEEGGLPAAPMTDGHFCTPRQVTAGVPSYLDTVTVRACLPESRKGTGALASPADMAEALSGVARPMPIPISYPSTPAVASASHTEGLDLVHRQQLTVPPSPPPPPRRPSGGGSTLNRVLMTLVVLLVIAAVGVGAWTIGRSLGSPTKPEASGSSPSASTSASAEAQTVKPKKAQGFDPLGDNSEKPEMADLAIDGKPSTLWKTERYTSADLGNLKKGVGLLLDMGKSMQISDVVATLSDAPGASVELKVGDSPDLSSLKTVATEKNAAGKTTLTPDQPATGQYVLIWFTRVPMDGGEFHGTIYEVVVHSPGSA</sequence>
<organism evidence="4 5">
    <name type="scientific">Nonomuraea angiospora</name>
    <dbReference type="NCBI Taxonomy" id="46172"/>
    <lineage>
        <taxon>Bacteria</taxon>
        <taxon>Bacillati</taxon>
        <taxon>Actinomycetota</taxon>
        <taxon>Actinomycetes</taxon>
        <taxon>Streptosporangiales</taxon>
        <taxon>Streptosporangiaceae</taxon>
        <taxon>Nonomuraea</taxon>
    </lineage>
</organism>
<feature type="compositionally biased region" description="Pro residues" evidence="2">
    <location>
        <begin position="288"/>
        <end position="297"/>
    </location>
</feature>
<gene>
    <name evidence="4" type="ORF">H4W80_007143</name>
</gene>
<keyword evidence="1" id="KW-0675">Receptor</keyword>
<name>A0ABR9M8F6_9ACTN</name>
<dbReference type="RefSeq" id="WP_192789023.1">
    <property type="nucleotide sequence ID" value="NZ_JADBEK010000001.1"/>
</dbReference>
<protein>
    <recommendedName>
        <fullName evidence="3">Protein kinase domain-containing protein</fullName>
    </recommendedName>
</protein>
<reference evidence="4 5" key="1">
    <citation type="submission" date="2020-10" db="EMBL/GenBank/DDBJ databases">
        <title>Sequencing the genomes of 1000 actinobacteria strains.</title>
        <authorList>
            <person name="Klenk H.-P."/>
        </authorList>
    </citation>
    <scope>NUCLEOTIDE SEQUENCE [LARGE SCALE GENOMIC DNA]</scope>
    <source>
        <strain evidence="4 5">DSM 43173</strain>
    </source>
</reference>